<evidence type="ECO:0000313" key="2">
    <source>
        <dbReference type="Proteomes" id="UP000824120"/>
    </source>
</evidence>
<keyword evidence="2" id="KW-1185">Reference proteome</keyword>
<dbReference type="EMBL" id="JACXVP010000002">
    <property type="protein sequence ID" value="KAG5620106.1"/>
    <property type="molecule type" value="Genomic_DNA"/>
</dbReference>
<comment type="caution">
    <text evidence="1">The sequence shown here is derived from an EMBL/GenBank/DDBJ whole genome shotgun (WGS) entry which is preliminary data.</text>
</comment>
<proteinExistence type="predicted"/>
<sequence>MIILEAIGQHEEIQKIEIPSFYANKRIIGISTIIQDYYSKDQLMIYSNSRELRKAEMDFIIIKPKEKPMTRVLKAGFILPELLTRYFKLIGYKNLDHLCTKCNGEDNVIPDIQLE</sequence>
<dbReference type="Proteomes" id="UP000824120">
    <property type="component" value="Chromosome 2"/>
</dbReference>
<accession>A0A9J6A6Y1</accession>
<name>A0A9J6A6Y1_SOLCO</name>
<dbReference type="AlphaFoldDB" id="A0A9J6A6Y1"/>
<dbReference type="OrthoDB" id="1295633at2759"/>
<protein>
    <submittedName>
        <fullName evidence="1">Uncharacterized protein</fullName>
    </submittedName>
</protein>
<evidence type="ECO:0000313" key="1">
    <source>
        <dbReference type="EMBL" id="KAG5620106.1"/>
    </source>
</evidence>
<gene>
    <name evidence="1" type="ORF">H5410_005324</name>
</gene>
<organism evidence="1 2">
    <name type="scientific">Solanum commersonii</name>
    <name type="common">Commerson's wild potato</name>
    <name type="synonym">Commerson's nightshade</name>
    <dbReference type="NCBI Taxonomy" id="4109"/>
    <lineage>
        <taxon>Eukaryota</taxon>
        <taxon>Viridiplantae</taxon>
        <taxon>Streptophyta</taxon>
        <taxon>Embryophyta</taxon>
        <taxon>Tracheophyta</taxon>
        <taxon>Spermatophyta</taxon>
        <taxon>Magnoliopsida</taxon>
        <taxon>eudicotyledons</taxon>
        <taxon>Gunneridae</taxon>
        <taxon>Pentapetalae</taxon>
        <taxon>asterids</taxon>
        <taxon>lamiids</taxon>
        <taxon>Solanales</taxon>
        <taxon>Solanaceae</taxon>
        <taxon>Solanoideae</taxon>
        <taxon>Solaneae</taxon>
        <taxon>Solanum</taxon>
    </lineage>
</organism>
<reference evidence="1 2" key="1">
    <citation type="submission" date="2020-09" db="EMBL/GenBank/DDBJ databases">
        <title>De no assembly of potato wild relative species, Solanum commersonii.</title>
        <authorList>
            <person name="Cho K."/>
        </authorList>
    </citation>
    <scope>NUCLEOTIDE SEQUENCE [LARGE SCALE GENOMIC DNA]</scope>
    <source>
        <strain evidence="1">LZ3.2</strain>
        <tissue evidence="1">Leaf</tissue>
    </source>
</reference>